<protein>
    <submittedName>
        <fullName evidence="3">Uncharacterized protein</fullName>
    </submittedName>
</protein>
<feature type="transmembrane region" description="Helical" evidence="2">
    <location>
        <begin position="587"/>
        <end position="606"/>
    </location>
</feature>
<feature type="transmembrane region" description="Helical" evidence="2">
    <location>
        <begin position="627"/>
        <end position="654"/>
    </location>
</feature>
<feature type="transmembrane region" description="Helical" evidence="2">
    <location>
        <begin position="563"/>
        <end position="581"/>
    </location>
</feature>
<evidence type="ECO:0000256" key="1">
    <source>
        <dbReference type="SAM" id="MobiDB-lite"/>
    </source>
</evidence>
<dbReference type="SUPFAM" id="SSF51120">
    <property type="entry name" value="beta-Roll"/>
    <property type="match status" value="1"/>
</dbReference>
<name>A0A0L1IFS3_PLAFA</name>
<evidence type="ECO:0000313" key="3">
    <source>
        <dbReference type="EMBL" id="KNG78459.1"/>
    </source>
</evidence>
<feature type="region of interest" description="Disordered" evidence="1">
    <location>
        <begin position="331"/>
        <end position="485"/>
    </location>
</feature>
<feature type="transmembrane region" description="Helical" evidence="2">
    <location>
        <begin position="243"/>
        <end position="263"/>
    </location>
</feature>
<feature type="transmembrane region" description="Helical" evidence="2">
    <location>
        <begin position="94"/>
        <end position="123"/>
    </location>
</feature>
<keyword evidence="2" id="KW-1133">Transmembrane helix</keyword>
<reference evidence="4" key="2">
    <citation type="submission" date="2015-07" db="EMBL/GenBank/DDBJ databases">
        <title>The genome sequence of Plasmodium falciparum IGH-CR14.</title>
        <authorList>
            <consortium name="The Broad Institute Genome Sequencing Platform"/>
            <person name="Volkman S.K."/>
            <person name="Neafsey D.E."/>
            <person name="Dash A.P."/>
            <person name="Chitnis C.E."/>
            <person name="Hartl D.L."/>
            <person name="Young S.K."/>
            <person name="Kodira C.D."/>
            <person name="Zeng Q."/>
            <person name="Koehrsen M."/>
            <person name="Godfrey P."/>
            <person name="Alvarado L."/>
            <person name="Berlin A."/>
            <person name="Borenstein D."/>
            <person name="Chen Z."/>
            <person name="Engels R."/>
            <person name="Freedman E."/>
            <person name="Gellesch M."/>
            <person name="Goldberg J."/>
            <person name="Griggs A."/>
            <person name="Gujja S."/>
            <person name="Heiman D."/>
            <person name="Hepburn T."/>
            <person name="Howarth C."/>
            <person name="Jen D."/>
            <person name="Larson L."/>
            <person name="Lewis B."/>
            <person name="Mehta T."/>
            <person name="Park D."/>
            <person name="Pearson M."/>
            <person name="Roberts A."/>
            <person name="Saif S."/>
            <person name="Shea T."/>
            <person name="Shenoy N."/>
            <person name="Sisk P."/>
            <person name="Stolte C."/>
            <person name="Sykes S."/>
            <person name="Walk T."/>
            <person name="White J."/>
            <person name="Yandava C."/>
            <person name="Wirth D.F."/>
            <person name="Nusbaum C."/>
            <person name="Birren B."/>
        </authorList>
    </citation>
    <scope>NUCLEOTIDE SEQUENCE [LARGE SCALE GENOMIC DNA]</scope>
    <source>
        <strain evidence="4">IGH-CR14</strain>
    </source>
</reference>
<gene>
    <name evidence="3" type="ORF">PFMG_04552</name>
</gene>
<feature type="compositionally biased region" description="Basic and acidic residues" evidence="1">
    <location>
        <begin position="335"/>
        <end position="370"/>
    </location>
</feature>
<accession>A0A0L1IFS3</accession>
<feature type="transmembrane region" description="Helical" evidence="2">
    <location>
        <begin position="791"/>
        <end position="811"/>
    </location>
</feature>
<dbReference type="PANTHER" id="PTHR34230:SF2">
    <property type="entry name" value="SPINDLE ASSEMBLY ABNORMAL PROTEIN 6 N-TERMINAL DOMAIN-CONTAINING PROTEIN"/>
    <property type="match status" value="1"/>
</dbReference>
<dbReference type="OrthoDB" id="377342at2759"/>
<dbReference type="PANTHER" id="PTHR34230">
    <property type="entry name" value="ASSEMBLY ABNORMAL PROTEIN 6, PUTATIVE-RELATED"/>
    <property type="match status" value="1"/>
</dbReference>
<feature type="compositionally biased region" description="Low complexity" evidence="1">
    <location>
        <begin position="412"/>
        <end position="485"/>
    </location>
</feature>
<reference evidence="4" key="1">
    <citation type="submission" date="2015-07" db="EMBL/GenBank/DDBJ databases">
        <title>Annotation of Plasmodium falciparum IGH-CR14.</title>
        <authorList>
            <consortium name="The Broad Institute Genome Sequencing Platform"/>
            <person name="Volkman S.K."/>
            <person name="Neafsey D.E."/>
            <person name="Dash A.P."/>
            <person name="Chitnis C.E."/>
            <person name="Hartl D.L."/>
            <person name="Young S.K."/>
            <person name="Zeng Q."/>
            <person name="Koehrsen M."/>
            <person name="Alvarado L."/>
            <person name="Berlin A."/>
            <person name="Borenstein D."/>
            <person name="Chapman S.B."/>
            <person name="Chen Z."/>
            <person name="Engels R."/>
            <person name="Freedman E."/>
            <person name="Gellesch M."/>
            <person name="Goldberg J."/>
            <person name="Griggs A."/>
            <person name="Gujja S."/>
            <person name="Heilman E.R."/>
            <person name="Heiman D.I."/>
            <person name="Howarth C."/>
            <person name="Jen D."/>
            <person name="Larson L."/>
            <person name="Mehta T."/>
            <person name="Neiman D."/>
            <person name="Park D."/>
            <person name="Pearson M."/>
            <person name="Roberts A."/>
            <person name="Saif S."/>
            <person name="Shea T."/>
            <person name="Shenoy N."/>
            <person name="Sisk P."/>
            <person name="Stolte C."/>
            <person name="Sykes S."/>
            <person name="Walk T."/>
            <person name="White J."/>
            <person name="Yandava C."/>
            <person name="Haas B."/>
            <person name="Henn M.R."/>
            <person name="Nusbaum C."/>
            <person name="Birren B."/>
        </authorList>
    </citation>
    <scope>NUCLEOTIDE SEQUENCE [LARGE SCALE GENOMIC DNA]</scope>
    <source>
        <strain evidence="4">IGH-CR14</strain>
    </source>
</reference>
<proteinExistence type="predicted"/>
<feature type="transmembrane region" description="Helical" evidence="2">
    <location>
        <begin position="737"/>
        <end position="770"/>
    </location>
</feature>
<dbReference type="Proteomes" id="UP000054562">
    <property type="component" value="Unassembled WGS sequence"/>
</dbReference>
<feature type="transmembrane region" description="Helical" evidence="2">
    <location>
        <begin position="1129"/>
        <end position="1150"/>
    </location>
</feature>
<sequence>MLELLRNAYNKCKEYILGLSKKSQIYKINILNYCLLFSFFLFYASYFFFINGIINPAVKIVFHGSIIVDKTKVYENSIIESIWLLFTKGSYFNMAMLLFFSIIIPFLKLLMVSDNFYSFIVLYKMNKKREEEKRRRRRRIRAREYYNAKYNKNRYKMNKYNRNKNINDIYKDDIYYSENIFKNDEINYINTINENEEFILKKFKILNFISRFQFVDVFISLFIVSSLNLYLLEARMLNGAYYFLNYCMLSTISSFLLFSFTSLKIHIFKNGNIKISACLNESNLEVTTSGPLSTKDLVEEEGHAQINNLIINDKNMTSGVVNDFSGNGNNVELTDDLKSGEPQNRDDIQTEETKKEKMNTRTHNDEDNTKKKNIKDKKKANGDDKVIQKCIDNERKKKQNGMIQSVNDGDKNSNFNNNNNNNINGDSNNNNINGDSNNNNINGDSNNNNINGDSNNNNINGDSNNNNINGDSNNNNINGDSNNNNYHNNYHNNYRNNYHNNYRNNNCRNNILEQNKCDKNVLCYNNIYNTMKDNDTYIYLKKNKFNSLLKSNCIKTNFNMIKIGYVIFLFVLLCLCIYLITGVECSLFGIYIYLSYFNFNIEGILIDYMDMLNILKLKIKKGYIYPFFVMLPFIFPVIIAMCFFLSVFFLNMYYESFSKLYKKISELKNEFINSSENDNVNERILVSETSNHLCLNESNDKVSNTSDDFLSRNNSNISSSKSEMINSNFVFNKLLNFYFSFAVFFSYLGSAFLHISLGEIICIALLTFYQIVKHTNNLNITILLKSEKIKFCKFLLFILYGLLCFSINLYVNQWEEYITKLKRLKRRILLFEKNKFSEIVDLNTQKGDGDHFDETQIFSIFFSFLIKKNEGSKMRDNDMNSDSEDSIYDAYEQQIQLHHGDNMVNGMLMMRRISMQNLEDDETQVEYINREIHTQGDLHVRRTNQGILRFNMRRGKKGSNENMGVHHESGNVDDANGMNNVDDTNNMNNVDGTNNMNNVDGTNNMNNMDGRNNMNNINSVDNMNNLNNNDGEEEEECVNDVLNYDNNNYAINEDAEEYIKNTSGERAVIICSEKRIYEKNGNGDIITRNYKNEERYIYLKKWIPFKAMILSKLEKRKRNRKEEYNTPRVLILIHSFLFILIVFIFLMVFFKKEPIFRFNMPSVNKRLNNFFKSTSFHEIIPNSVGKCKTKKYIAKEPCFNVGHIYHEEKTFYHATLLFLQGLRSVKIMNMNFYYEKGIYYLSLDGYFKHIIGPLFLKLCLGTNFCPISTYAFLVGSKPTFSVNVAVQCNNKKPPYYMTDIIVKDLKITKIEIVKHSDVIDNVDIKLDDVQDRVQEKVNAMLEAKKKIIVWKNQKYHLEGFLNYLISKNALSGFSCEPINY</sequence>
<keyword evidence="2" id="KW-0472">Membrane</keyword>
<dbReference type="EMBL" id="GG665572">
    <property type="protein sequence ID" value="KNG78459.1"/>
    <property type="molecule type" value="Genomic_DNA"/>
</dbReference>
<feature type="transmembrane region" description="Helical" evidence="2">
    <location>
        <begin position="212"/>
        <end position="231"/>
    </location>
</feature>
<evidence type="ECO:0000256" key="2">
    <source>
        <dbReference type="SAM" id="Phobius"/>
    </source>
</evidence>
<dbReference type="InterPro" id="IPR011049">
    <property type="entry name" value="Serralysin-like_metalloprot_C"/>
</dbReference>
<evidence type="ECO:0000313" key="4">
    <source>
        <dbReference type="Proteomes" id="UP000054562"/>
    </source>
</evidence>
<feature type="transmembrane region" description="Helical" evidence="2">
    <location>
        <begin position="30"/>
        <end position="54"/>
    </location>
</feature>
<feature type="region of interest" description="Disordered" evidence="1">
    <location>
        <begin position="955"/>
        <end position="977"/>
    </location>
</feature>
<keyword evidence="2" id="KW-0812">Transmembrane</keyword>
<organism evidence="3 4">
    <name type="scientific">Plasmodium falciparum IGH-CR14</name>
    <dbReference type="NCBI Taxonomy" id="580059"/>
    <lineage>
        <taxon>Eukaryota</taxon>
        <taxon>Sar</taxon>
        <taxon>Alveolata</taxon>
        <taxon>Apicomplexa</taxon>
        <taxon>Aconoidasida</taxon>
        <taxon>Haemosporida</taxon>
        <taxon>Plasmodiidae</taxon>
        <taxon>Plasmodium</taxon>
        <taxon>Plasmodium (Laverania)</taxon>
    </lineage>
</organism>
<feature type="compositionally biased region" description="Basic and acidic residues" evidence="1">
    <location>
        <begin position="379"/>
        <end position="395"/>
    </location>
</feature>